<dbReference type="EMBL" id="JFKB01000001">
    <property type="protein sequence ID" value="OSQ50415.1"/>
    <property type="molecule type" value="Genomic_DNA"/>
</dbReference>
<dbReference type="RefSeq" id="WP_085615619.1">
    <property type="nucleotide sequence ID" value="NZ_JFKB01000001.1"/>
</dbReference>
<organism evidence="1 2">
    <name type="scientific">Thalassospira alkalitolerans</name>
    <dbReference type="NCBI Taxonomy" id="1293890"/>
    <lineage>
        <taxon>Bacteria</taxon>
        <taxon>Pseudomonadati</taxon>
        <taxon>Pseudomonadota</taxon>
        <taxon>Alphaproteobacteria</taxon>
        <taxon>Rhodospirillales</taxon>
        <taxon>Thalassospiraceae</taxon>
        <taxon>Thalassospira</taxon>
    </lineage>
</organism>
<gene>
    <name evidence="1" type="ORF">TALK_02930</name>
</gene>
<sequence length="238" mass="25596">MIRISRLIAIAAILTLGIAGIVSYGTHAGAAANRPAPEGTMVSNGRDVKIIDGDTIQINGQILDIAGIDAPELGQQCQHNGSFWDCGMSSAMQLRKYFAMAPFPVRCWPGHEDENTPIRDIPIAECGIGDRDIGAAMVIDGEALPVPEYSHHYDQLSAEAANAEIGIHGGKIVPPADWRNGTRLKGEENRCLYIEDGNGHYLSALDPAFEKLVETNHPKLCSDEEARAKGLSYLPLAP</sequence>
<dbReference type="Proteomes" id="UP000193396">
    <property type="component" value="Unassembled WGS sequence"/>
</dbReference>
<keyword evidence="2" id="KW-1185">Reference proteome</keyword>
<dbReference type="STRING" id="1293890.TALK_02930"/>
<accession>A0A1Y2LHL1</accession>
<dbReference type="OrthoDB" id="9805504at2"/>
<evidence type="ECO:0000313" key="2">
    <source>
        <dbReference type="Proteomes" id="UP000193396"/>
    </source>
</evidence>
<evidence type="ECO:0000313" key="1">
    <source>
        <dbReference type="EMBL" id="OSQ50415.1"/>
    </source>
</evidence>
<dbReference type="Gene3D" id="2.40.50.90">
    <property type="match status" value="1"/>
</dbReference>
<protein>
    <submittedName>
        <fullName evidence="1">Nuclease</fullName>
    </submittedName>
</protein>
<comment type="caution">
    <text evidence="1">The sequence shown here is derived from an EMBL/GenBank/DDBJ whole genome shotgun (WGS) entry which is preliminary data.</text>
</comment>
<name>A0A1Y2LHL1_9PROT</name>
<dbReference type="InterPro" id="IPR035437">
    <property type="entry name" value="SNase_OB-fold_sf"/>
</dbReference>
<dbReference type="SUPFAM" id="SSF50199">
    <property type="entry name" value="Staphylococcal nuclease"/>
    <property type="match status" value="1"/>
</dbReference>
<proteinExistence type="predicted"/>
<reference evidence="1 2" key="1">
    <citation type="submission" date="2014-03" db="EMBL/GenBank/DDBJ databases">
        <title>The draft genome sequence of Thalassospira alkalitolerans JCM 18968.</title>
        <authorList>
            <person name="Lai Q."/>
            <person name="Shao Z."/>
        </authorList>
    </citation>
    <scope>NUCLEOTIDE SEQUENCE [LARGE SCALE GENOMIC DNA]</scope>
    <source>
        <strain evidence="1 2">JCM 18968</strain>
    </source>
</reference>
<dbReference type="AlphaFoldDB" id="A0A1Y2LHL1"/>